<evidence type="ECO:0000313" key="9">
    <source>
        <dbReference type="Proteomes" id="UP000516230"/>
    </source>
</evidence>
<dbReference type="PIRSF" id="PIRSF000337">
    <property type="entry name" value="NTA_MOA"/>
    <property type="match status" value="1"/>
</dbReference>
<dbReference type="KEGG" id="sgj:IAG43_06175"/>
<organism evidence="8 9">
    <name type="scientific">Streptomyces genisteinicus</name>
    <dbReference type="NCBI Taxonomy" id="2768068"/>
    <lineage>
        <taxon>Bacteria</taxon>
        <taxon>Bacillati</taxon>
        <taxon>Actinomycetota</taxon>
        <taxon>Actinomycetes</taxon>
        <taxon>Kitasatosporales</taxon>
        <taxon>Streptomycetaceae</taxon>
        <taxon>Streptomyces</taxon>
    </lineage>
</organism>
<dbReference type="InterPro" id="IPR011251">
    <property type="entry name" value="Luciferase-like_dom"/>
</dbReference>
<keyword evidence="4" id="KW-0503">Monooxygenase</keyword>
<protein>
    <submittedName>
        <fullName evidence="8">LLM class flavin-dependent oxidoreductase</fullName>
    </submittedName>
</protein>
<dbReference type="GO" id="GO:0016705">
    <property type="term" value="F:oxidoreductase activity, acting on paired donors, with incorporation or reduction of molecular oxygen"/>
    <property type="evidence" value="ECO:0007669"/>
    <property type="project" value="InterPro"/>
</dbReference>
<evidence type="ECO:0000256" key="1">
    <source>
        <dbReference type="ARBA" id="ARBA00022630"/>
    </source>
</evidence>
<dbReference type="SUPFAM" id="SSF51679">
    <property type="entry name" value="Bacterial luciferase-like"/>
    <property type="match status" value="1"/>
</dbReference>
<evidence type="ECO:0000313" key="8">
    <source>
        <dbReference type="EMBL" id="QNP62565.1"/>
    </source>
</evidence>
<dbReference type="Gene3D" id="3.20.20.30">
    <property type="entry name" value="Luciferase-like domain"/>
    <property type="match status" value="1"/>
</dbReference>
<proteinExistence type="inferred from homology"/>
<dbReference type="EMBL" id="CP060825">
    <property type="protein sequence ID" value="QNP62565.1"/>
    <property type="molecule type" value="Genomic_DNA"/>
</dbReference>
<dbReference type="InterPro" id="IPR036661">
    <property type="entry name" value="Luciferase-like_sf"/>
</dbReference>
<keyword evidence="2 6" id="KW-0288">FMN</keyword>
<dbReference type="RefSeq" id="WP_187739749.1">
    <property type="nucleotide sequence ID" value="NZ_CP060825.1"/>
</dbReference>
<evidence type="ECO:0000256" key="5">
    <source>
        <dbReference type="ARBA" id="ARBA00033748"/>
    </source>
</evidence>
<accession>A0A7H0HPU9</accession>
<reference evidence="8 9" key="1">
    <citation type="submission" date="2020-08" db="EMBL/GenBank/DDBJ databases">
        <title>A novel species.</title>
        <authorList>
            <person name="Gao J."/>
        </authorList>
    </citation>
    <scope>NUCLEOTIDE SEQUENCE [LARGE SCALE GENOMIC DNA]</scope>
    <source>
        <strain evidence="8 9">CRPJ-33</strain>
    </source>
</reference>
<dbReference type="InterPro" id="IPR051260">
    <property type="entry name" value="Diverse_substr_monoxygenases"/>
</dbReference>
<feature type="binding site" evidence="6">
    <location>
        <position position="71"/>
    </location>
    <ligand>
        <name>FMN</name>
        <dbReference type="ChEBI" id="CHEBI:58210"/>
    </ligand>
</feature>
<gene>
    <name evidence="8" type="ORF">IAG43_06175</name>
</gene>
<dbReference type="Proteomes" id="UP000516230">
    <property type="component" value="Chromosome"/>
</dbReference>
<evidence type="ECO:0000256" key="4">
    <source>
        <dbReference type="ARBA" id="ARBA00023033"/>
    </source>
</evidence>
<dbReference type="InterPro" id="IPR016215">
    <property type="entry name" value="NTA_MOA"/>
</dbReference>
<dbReference type="AlphaFoldDB" id="A0A7H0HPU9"/>
<evidence type="ECO:0000256" key="2">
    <source>
        <dbReference type="ARBA" id="ARBA00022643"/>
    </source>
</evidence>
<keyword evidence="9" id="KW-1185">Reference proteome</keyword>
<name>A0A7H0HPU9_9ACTN</name>
<dbReference type="PANTHER" id="PTHR30011:SF16">
    <property type="entry name" value="C2H2 FINGER DOMAIN TRANSCRIPTION FACTOR (EUROFUNG)-RELATED"/>
    <property type="match status" value="1"/>
</dbReference>
<dbReference type="PANTHER" id="PTHR30011">
    <property type="entry name" value="ALKANESULFONATE MONOOXYGENASE-RELATED"/>
    <property type="match status" value="1"/>
</dbReference>
<dbReference type="Pfam" id="PF00296">
    <property type="entry name" value="Bac_luciferase"/>
    <property type="match status" value="1"/>
</dbReference>
<sequence>MPAPAPLHLAAEIGGPPHDDPGRLLGLARTAEEGLLDFVTLADSFGGPGPDALGALARIAPETRRIGLVPTVTTTHTEPFHVQAGVATLDWVSRGRAGWRVDVSTSAAENRLVGRRELLGPEAAWAEAGEVAEVSRLLWDSWEDDAEIRDTPTGRFVDRDKLHYVDYRGTAFGVRGPSIVPRPPQGHPVTVVDASAAVSRDTAARHADVVLLRAGTAEETAARGTELRARAAALGRDPGTLRILATLVVDLGDGPAASAPGGGHFGGSPAGLADLIARWHAGGAVDGFHLVPLAPDTGLARLTAGTVAALRERGLFRDRYEDTTLRGHLRLARPANHFATTGGAS</sequence>
<keyword evidence="1 6" id="KW-0285">Flavoprotein</keyword>
<feature type="domain" description="Luciferase-like" evidence="7">
    <location>
        <begin position="14"/>
        <end position="256"/>
    </location>
</feature>
<evidence type="ECO:0000256" key="3">
    <source>
        <dbReference type="ARBA" id="ARBA00023002"/>
    </source>
</evidence>
<keyword evidence="3" id="KW-0560">Oxidoreductase</keyword>
<evidence type="ECO:0000259" key="7">
    <source>
        <dbReference type="Pfam" id="PF00296"/>
    </source>
</evidence>
<evidence type="ECO:0000256" key="6">
    <source>
        <dbReference type="PIRSR" id="PIRSR000337-1"/>
    </source>
</evidence>
<comment type="similarity">
    <text evidence="5">Belongs to the NtaA/SnaA/DszA monooxygenase family.</text>
</comment>
<dbReference type="GO" id="GO:0004497">
    <property type="term" value="F:monooxygenase activity"/>
    <property type="evidence" value="ECO:0007669"/>
    <property type="project" value="UniProtKB-KW"/>
</dbReference>
<feature type="binding site" evidence="6">
    <location>
        <position position="195"/>
    </location>
    <ligand>
        <name>FMN</name>
        <dbReference type="ChEBI" id="CHEBI:58210"/>
    </ligand>
</feature>